<keyword evidence="2" id="KW-0812">Transmembrane</keyword>
<keyword evidence="2" id="KW-1133">Transmembrane helix</keyword>
<name>W3X1N4_PESFW</name>
<keyword evidence="2" id="KW-0472">Membrane</keyword>
<reference evidence="4" key="1">
    <citation type="journal article" date="2015" name="BMC Genomics">
        <title>Genomic and transcriptomic analysis of the endophytic fungus Pestalotiopsis fici reveals its lifestyle and high potential for synthesis of natural products.</title>
        <authorList>
            <person name="Wang X."/>
            <person name="Zhang X."/>
            <person name="Liu L."/>
            <person name="Xiang M."/>
            <person name="Wang W."/>
            <person name="Sun X."/>
            <person name="Che Y."/>
            <person name="Guo L."/>
            <person name="Liu G."/>
            <person name="Guo L."/>
            <person name="Wang C."/>
            <person name="Yin W.B."/>
            <person name="Stadler M."/>
            <person name="Zhang X."/>
            <person name="Liu X."/>
        </authorList>
    </citation>
    <scope>NUCLEOTIDE SEQUENCE [LARGE SCALE GENOMIC DNA]</scope>
    <source>
        <strain evidence="4">W106-1 / CGMCC3.15140</strain>
    </source>
</reference>
<dbReference type="OMA" id="NTHEMQA"/>
<keyword evidence="4" id="KW-1185">Reference proteome</keyword>
<evidence type="ECO:0000313" key="3">
    <source>
        <dbReference type="EMBL" id="ETS79277.1"/>
    </source>
</evidence>
<protein>
    <recommendedName>
        <fullName evidence="5">Mid2 domain-containing protein</fullName>
    </recommendedName>
</protein>
<dbReference type="KEGG" id="pfy:PFICI_09130"/>
<dbReference type="HOGENOM" id="CLU_063502_1_0_1"/>
<dbReference type="RefSeq" id="XP_007835902.1">
    <property type="nucleotide sequence ID" value="XM_007837711.1"/>
</dbReference>
<feature type="transmembrane region" description="Helical" evidence="2">
    <location>
        <begin position="227"/>
        <end position="249"/>
    </location>
</feature>
<feature type="region of interest" description="Disordered" evidence="1">
    <location>
        <begin position="328"/>
        <end position="347"/>
    </location>
</feature>
<gene>
    <name evidence="3" type="ORF">PFICI_09130</name>
</gene>
<evidence type="ECO:0000256" key="1">
    <source>
        <dbReference type="SAM" id="MobiDB-lite"/>
    </source>
</evidence>
<accession>W3X1N4</accession>
<dbReference type="OrthoDB" id="4770059at2759"/>
<dbReference type="AlphaFoldDB" id="W3X1N4"/>
<sequence>MTTTPMTLLGALTSTYTPIGATCNSIHFAINPLHETGWFALGAIETDYLTSSCMPGGYTRAPQYYYSPGVCPSGYTPACSASLTTDSAVTTLATCCPTGYVCYQNRGDNIYGCTSLVTSESVLTVLSVSYETITGDSTTSYPIDTATITTTISQDEYMINAYGVIVQRQADDPAFVSTSGASTSTSTASSGTVASVPSETGTSTAAAAAGSSSSSSSSSELSTGAKVGLGVGVSLAAILFIGSIVFFFLSRRRARNAAGQGEAGQAGHLSELGSPNSANWSGQPVMVSQMDASSIAQPYGQPYKDQQYASHNYAAPAYHQVPQQLSADSVPVEMSAEAPKPASHGPY</sequence>
<evidence type="ECO:0000313" key="4">
    <source>
        <dbReference type="Proteomes" id="UP000030651"/>
    </source>
</evidence>
<evidence type="ECO:0000256" key="2">
    <source>
        <dbReference type="SAM" id="Phobius"/>
    </source>
</evidence>
<dbReference type="Proteomes" id="UP000030651">
    <property type="component" value="Unassembled WGS sequence"/>
</dbReference>
<organism evidence="3 4">
    <name type="scientific">Pestalotiopsis fici (strain W106-1 / CGMCC3.15140)</name>
    <dbReference type="NCBI Taxonomy" id="1229662"/>
    <lineage>
        <taxon>Eukaryota</taxon>
        <taxon>Fungi</taxon>
        <taxon>Dikarya</taxon>
        <taxon>Ascomycota</taxon>
        <taxon>Pezizomycotina</taxon>
        <taxon>Sordariomycetes</taxon>
        <taxon>Xylariomycetidae</taxon>
        <taxon>Amphisphaeriales</taxon>
        <taxon>Sporocadaceae</taxon>
        <taxon>Pestalotiopsis</taxon>
    </lineage>
</organism>
<dbReference type="InParanoid" id="W3X1N4"/>
<dbReference type="eggNOG" id="ENOG502SRXD">
    <property type="taxonomic scope" value="Eukaryota"/>
</dbReference>
<dbReference type="GeneID" id="19274143"/>
<proteinExistence type="predicted"/>
<dbReference type="EMBL" id="KI912114">
    <property type="protein sequence ID" value="ETS79277.1"/>
    <property type="molecule type" value="Genomic_DNA"/>
</dbReference>
<feature type="region of interest" description="Disordered" evidence="1">
    <location>
        <begin position="176"/>
        <end position="197"/>
    </location>
</feature>
<evidence type="ECO:0008006" key="5">
    <source>
        <dbReference type="Google" id="ProtNLM"/>
    </source>
</evidence>